<evidence type="ECO:0000313" key="2">
    <source>
        <dbReference type="EnsemblPlants" id="Kaladp0050s0306.1.v1.1"/>
    </source>
</evidence>
<reference evidence="2" key="1">
    <citation type="submission" date="2021-01" db="UniProtKB">
        <authorList>
            <consortium name="EnsemblPlants"/>
        </authorList>
    </citation>
    <scope>IDENTIFICATION</scope>
</reference>
<organism evidence="2 3">
    <name type="scientific">Kalanchoe fedtschenkoi</name>
    <name type="common">Lavender scallops</name>
    <name type="synonym">South American air plant</name>
    <dbReference type="NCBI Taxonomy" id="63787"/>
    <lineage>
        <taxon>Eukaryota</taxon>
        <taxon>Viridiplantae</taxon>
        <taxon>Streptophyta</taxon>
        <taxon>Embryophyta</taxon>
        <taxon>Tracheophyta</taxon>
        <taxon>Spermatophyta</taxon>
        <taxon>Magnoliopsida</taxon>
        <taxon>eudicotyledons</taxon>
        <taxon>Gunneridae</taxon>
        <taxon>Pentapetalae</taxon>
        <taxon>Saxifragales</taxon>
        <taxon>Crassulaceae</taxon>
        <taxon>Kalanchoe</taxon>
    </lineage>
</organism>
<dbReference type="Gramene" id="Kaladp0050s0306.1.v1.1">
    <property type="protein sequence ID" value="Kaladp0050s0306.1.v1.1"/>
    <property type="gene ID" value="Kaladp0050s0306.v1.1"/>
</dbReference>
<sequence>MKICCIPASLFRKRRRDQWWNVSHFTLHLHRSTADKCSAFTGSVSVFRRSLLVSVPVAQMGEEKGLTLVYLLVVVLSLVAFGFAVAAELRRSTGHVFEETVKKFIVLCLQLRCRHWLWSWRVSISFLEPVAADGHDSVYVFRKAVSPRWRSSLVHHLHCLIMVHFARLNYARCPKLNAPHRLMLTIHNSVKPFKPRTYLAPH</sequence>
<accession>A0A7N0U296</accession>
<dbReference type="Proteomes" id="UP000594263">
    <property type="component" value="Unplaced"/>
</dbReference>
<keyword evidence="1" id="KW-0812">Transmembrane</keyword>
<protein>
    <recommendedName>
        <fullName evidence="4">Transmembrane protein</fullName>
    </recommendedName>
</protein>
<dbReference type="EnsemblPlants" id="Kaladp0050s0306.1.v1.1">
    <property type="protein sequence ID" value="Kaladp0050s0306.1.v1.1"/>
    <property type="gene ID" value="Kaladp0050s0306.v1.1"/>
</dbReference>
<evidence type="ECO:0000256" key="1">
    <source>
        <dbReference type="SAM" id="Phobius"/>
    </source>
</evidence>
<keyword evidence="1" id="KW-1133">Transmembrane helix</keyword>
<evidence type="ECO:0008006" key="4">
    <source>
        <dbReference type="Google" id="ProtNLM"/>
    </source>
</evidence>
<feature type="transmembrane region" description="Helical" evidence="1">
    <location>
        <begin position="68"/>
        <end position="87"/>
    </location>
</feature>
<evidence type="ECO:0000313" key="3">
    <source>
        <dbReference type="Proteomes" id="UP000594263"/>
    </source>
</evidence>
<keyword evidence="3" id="KW-1185">Reference proteome</keyword>
<name>A0A7N0U296_KALFE</name>
<proteinExistence type="predicted"/>
<dbReference type="AlphaFoldDB" id="A0A7N0U296"/>
<keyword evidence="1" id="KW-0472">Membrane</keyword>